<dbReference type="OrthoDB" id="3268696at2759"/>
<name>A0A409W9X5_9AGAR</name>
<comment type="caution">
    <text evidence="2">The sequence shown here is derived from an EMBL/GenBank/DDBJ whole genome shotgun (WGS) entry which is preliminary data.</text>
</comment>
<proteinExistence type="predicted"/>
<accession>A0A409W9X5</accession>
<keyword evidence="3" id="KW-1185">Reference proteome</keyword>
<feature type="compositionally biased region" description="Basic and acidic residues" evidence="1">
    <location>
        <begin position="303"/>
        <end position="319"/>
    </location>
</feature>
<dbReference type="AlphaFoldDB" id="A0A409W9X5"/>
<reference evidence="2 3" key="1">
    <citation type="journal article" date="2018" name="Evol. Lett.">
        <title>Horizontal gene cluster transfer increased hallucinogenic mushroom diversity.</title>
        <authorList>
            <person name="Reynolds H.T."/>
            <person name="Vijayakumar V."/>
            <person name="Gluck-Thaler E."/>
            <person name="Korotkin H.B."/>
            <person name="Matheny P.B."/>
            <person name="Slot J.C."/>
        </authorList>
    </citation>
    <scope>NUCLEOTIDE SEQUENCE [LARGE SCALE GENOMIC DNA]</scope>
    <source>
        <strain evidence="2 3">2629</strain>
    </source>
</reference>
<sequence length="516" mass="60590">MEGTGRLQVVHGMLYYSPNDTRTLHSIPEPDPTGEHTQQLFLPTRSMIQTTTFSERMKEVHTPRWWNLAWGWTAYIPLRPLYKRGFKPVEGLITKYRSRQKYERYSLAGGVPRYMRMEKELDDMTHQLCLQLQISVLRPTLPSTFGFSEAFATEDELRRAVVNTREWYDVWVGLFCHLIAEMEEEQTRLRGFPEIAIQHWIEVLVRAGHDRKVVQEMNTELVCSFDKTVRRVGTFVDLESPKIHYPEMFVNRLESHGVPVWYRWKPDYAEKKELGNMGPSIAQIQDLLSKRVPGQIADEGEGLQDRNGDVDNGQEERRKLPPLRKGGTEAVLEFFRKRELENKRMEQLETREDRQKRLQRERQPPVQSALVWLWYEKEDGEWDKEKVGFSERRDTLADLKPYQKRYDSFRNEWNCCYELTRPEGWEEDSSDDEDANFYEYQPEEERLTEQMTVVAQHEDEGRYELAIQDMDDLAAIRNGSSSALTTDADAAEDYVLRAMRLYYGYTNPLPLAGGSG</sequence>
<organism evidence="2 3">
    <name type="scientific">Panaeolus cyanescens</name>
    <dbReference type="NCBI Taxonomy" id="181874"/>
    <lineage>
        <taxon>Eukaryota</taxon>
        <taxon>Fungi</taxon>
        <taxon>Dikarya</taxon>
        <taxon>Basidiomycota</taxon>
        <taxon>Agaricomycotina</taxon>
        <taxon>Agaricomycetes</taxon>
        <taxon>Agaricomycetidae</taxon>
        <taxon>Agaricales</taxon>
        <taxon>Agaricineae</taxon>
        <taxon>Galeropsidaceae</taxon>
        <taxon>Panaeolus</taxon>
    </lineage>
</organism>
<dbReference type="InParanoid" id="A0A409W9X5"/>
<feature type="non-terminal residue" evidence="2">
    <location>
        <position position="516"/>
    </location>
</feature>
<feature type="region of interest" description="Disordered" evidence="1">
    <location>
        <begin position="297"/>
        <end position="323"/>
    </location>
</feature>
<protein>
    <submittedName>
        <fullName evidence="2">Uncharacterized protein</fullName>
    </submittedName>
</protein>
<evidence type="ECO:0000313" key="2">
    <source>
        <dbReference type="EMBL" id="PPQ75317.1"/>
    </source>
</evidence>
<evidence type="ECO:0000313" key="3">
    <source>
        <dbReference type="Proteomes" id="UP000284842"/>
    </source>
</evidence>
<gene>
    <name evidence="2" type="ORF">CVT24_006992</name>
</gene>
<evidence type="ECO:0000256" key="1">
    <source>
        <dbReference type="SAM" id="MobiDB-lite"/>
    </source>
</evidence>
<dbReference type="STRING" id="181874.A0A409W9X5"/>
<dbReference type="EMBL" id="NHTK01005683">
    <property type="protein sequence ID" value="PPQ75317.1"/>
    <property type="molecule type" value="Genomic_DNA"/>
</dbReference>
<dbReference type="Proteomes" id="UP000284842">
    <property type="component" value="Unassembled WGS sequence"/>
</dbReference>